<keyword evidence="1" id="KW-0732">Signal</keyword>
<evidence type="ECO:0000313" key="4">
    <source>
        <dbReference type="Proteomes" id="UP001580928"/>
    </source>
</evidence>
<protein>
    <submittedName>
        <fullName evidence="3">PepSY-like domain-containing protein</fullName>
    </submittedName>
</protein>
<sequence length="147" mass="16082">MKKVSSLLLALVMVVALSSCEKEEVVGIEEIPSVGQAFLDEHFGDQTVVSVKREKESSEGGEYEVRLDNGVTVKFDKGGNWEDVDAPVNGSLPTTFILTPIVDYVEAEYPNVGINGIDKERQGFDVELTNGVDLVFDTEGNFVRIDP</sequence>
<dbReference type="InterPro" id="IPR021533">
    <property type="entry name" value="PepSY-like"/>
</dbReference>
<evidence type="ECO:0000256" key="1">
    <source>
        <dbReference type="SAM" id="SignalP"/>
    </source>
</evidence>
<dbReference type="Proteomes" id="UP001580928">
    <property type="component" value="Unassembled WGS sequence"/>
</dbReference>
<organism evidence="3 4">
    <name type="scientific">Albibacterium profundi</name>
    <dbReference type="NCBI Taxonomy" id="3134906"/>
    <lineage>
        <taxon>Bacteria</taxon>
        <taxon>Pseudomonadati</taxon>
        <taxon>Bacteroidota</taxon>
        <taxon>Sphingobacteriia</taxon>
        <taxon>Sphingobacteriales</taxon>
        <taxon>Sphingobacteriaceae</taxon>
        <taxon>Albibacterium</taxon>
    </lineage>
</organism>
<name>A0ABV5CD45_9SPHI</name>
<feature type="chain" id="PRO_5045768871" evidence="1">
    <location>
        <begin position="22"/>
        <end position="147"/>
    </location>
</feature>
<comment type="caution">
    <text evidence="3">The sequence shown here is derived from an EMBL/GenBank/DDBJ whole genome shotgun (WGS) entry which is preliminary data.</text>
</comment>
<dbReference type="PROSITE" id="PS51257">
    <property type="entry name" value="PROKAR_LIPOPROTEIN"/>
    <property type="match status" value="1"/>
</dbReference>
<dbReference type="SUPFAM" id="SSF160574">
    <property type="entry name" value="BT0923-like"/>
    <property type="match status" value="1"/>
</dbReference>
<dbReference type="RefSeq" id="WP_375556993.1">
    <property type="nucleotide sequence ID" value="NZ_JBBVGT010000002.1"/>
</dbReference>
<evidence type="ECO:0000313" key="3">
    <source>
        <dbReference type="EMBL" id="MFB5945453.1"/>
    </source>
</evidence>
<keyword evidence="4" id="KW-1185">Reference proteome</keyword>
<feature type="domain" description="Putative beta-lactamase-inhibitor-like PepSY-like" evidence="2">
    <location>
        <begin position="62"/>
        <end position="143"/>
    </location>
</feature>
<dbReference type="Pfam" id="PF11396">
    <property type="entry name" value="PepSY_like"/>
    <property type="match status" value="1"/>
</dbReference>
<dbReference type="EMBL" id="JBBVGT010000002">
    <property type="protein sequence ID" value="MFB5945453.1"/>
    <property type="molecule type" value="Genomic_DNA"/>
</dbReference>
<reference evidence="3 4" key="1">
    <citation type="submission" date="2024-04" db="EMBL/GenBank/DDBJ databases">
        <title>Albibacterium profundi sp. nov., isolated from sediment of the Challenger Deep of Mariana Trench.</title>
        <authorList>
            <person name="Wang Y."/>
        </authorList>
    </citation>
    <scope>NUCLEOTIDE SEQUENCE [LARGE SCALE GENOMIC DNA]</scope>
    <source>
        <strain evidence="3 4">RHL897</strain>
    </source>
</reference>
<feature type="signal peptide" evidence="1">
    <location>
        <begin position="1"/>
        <end position="21"/>
    </location>
</feature>
<gene>
    <name evidence="3" type="ORF">WKR92_06390</name>
</gene>
<proteinExistence type="predicted"/>
<accession>A0ABV5CD45</accession>
<evidence type="ECO:0000259" key="2">
    <source>
        <dbReference type="Pfam" id="PF11396"/>
    </source>
</evidence>
<dbReference type="Gene3D" id="3.40.1420.30">
    <property type="match status" value="1"/>
</dbReference>